<evidence type="ECO:0000313" key="1">
    <source>
        <dbReference type="EMBL" id="KAF5325131.1"/>
    </source>
</evidence>
<evidence type="ECO:0000313" key="2">
    <source>
        <dbReference type="Proteomes" id="UP000567179"/>
    </source>
</evidence>
<dbReference type="EMBL" id="JAACJJ010000015">
    <property type="protein sequence ID" value="KAF5325131.1"/>
    <property type="molecule type" value="Genomic_DNA"/>
</dbReference>
<comment type="caution">
    <text evidence="1">The sequence shown here is derived from an EMBL/GenBank/DDBJ whole genome shotgun (WGS) entry which is preliminary data.</text>
</comment>
<reference evidence="1 2" key="1">
    <citation type="journal article" date="2020" name="ISME J.">
        <title>Uncovering the hidden diversity of litter-decomposition mechanisms in mushroom-forming fungi.</title>
        <authorList>
            <person name="Floudas D."/>
            <person name="Bentzer J."/>
            <person name="Ahren D."/>
            <person name="Johansson T."/>
            <person name="Persson P."/>
            <person name="Tunlid A."/>
        </authorList>
    </citation>
    <scope>NUCLEOTIDE SEQUENCE [LARGE SCALE GENOMIC DNA]</scope>
    <source>
        <strain evidence="1 2">CBS 101986</strain>
    </source>
</reference>
<proteinExistence type="predicted"/>
<name>A0A8H5BL29_9AGAR</name>
<organism evidence="1 2">
    <name type="scientific">Psilocybe cf. subviscida</name>
    <dbReference type="NCBI Taxonomy" id="2480587"/>
    <lineage>
        <taxon>Eukaryota</taxon>
        <taxon>Fungi</taxon>
        <taxon>Dikarya</taxon>
        <taxon>Basidiomycota</taxon>
        <taxon>Agaricomycotina</taxon>
        <taxon>Agaricomycetes</taxon>
        <taxon>Agaricomycetidae</taxon>
        <taxon>Agaricales</taxon>
        <taxon>Agaricineae</taxon>
        <taxon>Strophariaceae</taxon>
        <taxon>Psilocybe</taxon>
    </lineage>
</organism>
<protein>
    <submittedName>
        <fullName evidence="1">Uncharacterized protein</fullName>
    </submittedName>
</protein>
<keyword evidence="2" id="KW-1185">Reference proteome</keyword>
<sequence length="292" mass="33013">MTRLEELDITIGDLLLYDHTPDSKQGKTIHLPRLKRLVITEDGCPLNDAYWFLLHCVLPALENLMVSLLSHHFGDYSPIVQEIASHLIAEGNFCNFRSLELGDDCFRLSPDAQKRSFPHAGEFPVIVYLPIDCIFEYNDNHSLLVAEFLSCIRPLDHDNSLPLVRLSLDGDLLVSLTKDELLQLFGHLPDLQAISIPHTIVAPFVESLKHLPDSPPNVPTPYPRLNSILCQGDFPGYGVKFPRPPLFDDFIDCLTHRHSGGVPIRKLELYFYSVSKKEIKALKDIGINVKTR</sequence>
<accession>A0A8H5BL29</accession>
<gene>
    <name evidence="1" type="ORF">D9619_010051</name>
</gene>
<dbReference type="AlphaFoldDB" id="A0A8H5BL29"/>
<dbReference type="Proteomes" id="UP000567179">
    <property type="component" value="Unassembled WGS sequence"/>
</dbReference>